<dbReference type="FunFam" id="3.40.50.300:FF:000006">
    <property type="entry name" value="DNA-binding transcriptional regulator NtrC"/>
    <property type="match status" value="1"/>
</dbReference>
<dbReference type="Gene3D" id="1.10.10.60">
    <property type="entry name" value="Homeodomain-like"/>
    <property type="match status" value="1"/>
</dbReference>
<dbReference type="SUPFAM" id="SSF52540">
    <property type="entry name" value="P-loop containing nucleoside triphosphate hydrolases"/>
    <property type="match status" value="1"/>
</dbReference>
<evidence type="ECO:0000256" key="3">
    <source>
        <dbReference type="ARBA" id="ARBA00023015"/>
    </source>
</evidence>
<evidence type="ECO:0000256" key="5">
    <source>
        <dbReference type="ARBA" id="ARBA00023163"/>
    </source>
</evidence>
<evidence type="ECO:0000313" key="9">
    <source>
        <dbReference type="EMBL" id="TXF09971.1"/>
    </source>
</evidence>
<dbReference type="InterPro" id="IPR025944">
    <property type="entry name" value="Sigma_54_int_dom_CS"/>
</dbReference>
<organism evidence="9 10">
    <name type="scientific">Pelomicrobium methylotrophicum</name>
    <dbReference type="NCBI Taxonomy" id="2602750"/>
    <lineage>
        <taxon>Bacteria</taxon>
        <taxon>Pseudomonadati</taxon>
        <taxon>Pseudomonadota</taxon>
        <taxon>Hydrogenophilia</taxon>
        <taxon>Hydrogenophilia incertae sedis</taxon>
        <taxon>Pelomicrobium</taxon>
    </lineage>
</organism>
<dbReference type="GO" id="GO:0000160">
    <property type="term" value="P:phosphorelay signal transduction system"/>
    <property type="evidence" value="ECO:0007669"/>
    <property type="project" value="InterPro"/>
</dbReference>
<dbReference type="InterPro" id="IPR002078">
    <property type="entry name" value="Sigma_54_int"/>
</dbReference>
<dbReference type="SMART" id="SM00382">
    <property type="entry name" value="AAA"/>
    <property type="match status" value="1"/>
</dbReference>
<dbReference type="SUPFAM" id="SSF46689">
    <property type="entry name" value="Homeodomain-like"/>
    <property type="match status" value="1"/>
</dbReference>
<dbReference type="InterPro" id="IPR009057">
    <property type="entry name" value="Homeodomain-like_sf"/>
</dbReference>
<dbReference type="Proteomes" id="UP000321201">
    <property type="component" value="Unassembled WGS sequence"/>
</dbReference>
<evidence type="ECO:0000259" key="8">
    <source>
        <dbReference type="PROSITE" id="PS50110"/>
    </source>
</evidence>
<dbReference type="Gene3D" id="3.40.50.300">
    <property type="entry name" value="P-loop containing nucleotide triphosphate hydrolases"/>
    <property type="match status" value="1"/>
</dbReference>
<evidence type="ECO:0000256" key="2">
    <source>
        <dbReference type="ARBA" id="ARBA00022840"/>
    </source>
</evidence>
<accession>A0A5C7EG47</accession>
<dbReference type="Pfam" id="PF02954">
    <property type="entry name" value="HTH_8"/>
    <property type="match status" value="1"/>
</dbReference>
<dbReference type="Gene3D" id="1.10.8.60">
    <property type="match status" value="1"/>
</dbReference>
<dbReference type="SUPFAM" id="SSF52172">
    <property type="entry name" value="CheY-like"/>
    <property type="match status" value="1"/>
</dbReference>
<comment type="caution">
    <text evidence="9">The sequence shown here is derived from an EMBL/GenBank/DDBJ whole genome shotgun (WGS) entry which is preliminary data.</text>
</comment>
<protein>
    <submittedName>
        <fullName evidence="9">Sigma-54-dependent Fis family transcriptional regulator</fullName>
    </submittedName>
</protein>
<dbReference type="SMART" id="SM00448">
    <property type="entry name" value="REC"/>
    <property type="match status" value="1"/>
</dbReference>
<dbReference type="InterPro" id="IPR027417">
    <property type="entry name" value="P-loop_NTPase"/>
</dbReference>
<dbReference type="PANTHER" id="PTHR32071:SF57">
    <property type="entry name" value="C4-DICARBOXYLATE TRANSPORT TRANSCRIPTIONAL REGULATORY PROTEIN DCTD"/>
    <property type="match status" value="1"/>
</dbReference>
<gene>
    <name evidence="9" type="ORF">FR698_16080</name>
</gene>
<keyword evidence="6" id="KW-0597">Phosphoprotein</keyword>
<evidence type="ECO:0000259" key="7">
    <source>
        <dbReference type="PROSITE" id="PS50045"/>
    </source>
</evidence>
<evidence type="ECO:0000256" key="6">
    <source>
        <dbReference type="PROSITE-ProRule" id="PRU00169"/>
    </source>
</evidence>
<dbReference type="PROSITE" id="PS50110">
    <property type="entry name" value="RESPONSE_REGULATORY"/>
    <property type="match status" value="1"/>
</dbReference>
<dbReference type="InterPro" id="IPR002197">
    <property type="entry name" value="HTH_Fis"/>
</dbReference>
<feature type="modified residue" description="4-aspartylphosphate" evidence="6">
    <location>
        <position position="57"/>
    </location>
</feature>
<keyword evidence="10" id="KW-1185">Reference proteome</keyword>
<dbReference type="PANTHER" id="PTHR32071">
    <property type="entry name" value="TRANSCRIPTIONAL REGULATORY PROTEIN"/>
    <property type="match status" value="1"/>
</dbReference>
<dbReference type="AlphaFoldDB" id="A0A5C7EG47"/>
<dbReference type="PROSITE" id="PS00688">
    <property type="entry name" value="SIGMA54_INTERACT_3"/>
    <property type="match status" value="1"/>
</dbReference>
<evidence type="ECO:0000256" key="4">
    <source>
        <dbReference type="ARBA" id="ARBA00023125"/>
    </source>
</evidence>
<sequence>MKYEHLPALCLVEDDPIMGESLVDRFRLEGYAVDWHRDARAAMAALRRRSYAVVVSDVRLPGLSGEDMFRQLKEEAQALPPFLFITGFGSIDRAVRLLKEGAADYVTKPFDLDEFVDKVRALGAFTAAPAPAGLGLSPAMRRIAEALPRLARHASTVLITGESGVGKEWVARELHRLAGGGAFVAVNCGAVSESLLEAELFGHERGAFTGAVRTHRGVFEQAHGGTLFLDEIGEMPLPMQVKLLRAIQERVVVRVGGERAIPVSLRLVCATHQDLKTLTEQGRFREDLYYRIHVIHLRVPPLRERREDILWFAERFLEEFAAQHGTPRRRLAPEAERALLCYPWPGNLRELRHAIERACILCSDETFGPEAFFEPDQLASLPPPTGAVNLARYLEACEASYILHTLQRQQWQIGRAAQALGISRKNLWEKMVRHGIKPPQEANLPPRR</sequence>
<dbReference type="PRINTS" id="PR01590">
    <property type="entry name" value="HTHFIS"/>
</dbReference>
<dbReference type="EMBL" id="VPFL01000040">
    <property type="protein sequence ID" value="TXF09971.1"/>
    <property type="molecule type" value="Genomic_DNA"/>
</dbReference>
<dbReference type="Pfam" id="PF25601">
    <property type="entry name" value="AAA_lid_14"/>
    <property type="match status" value="1"/>
</dbReference>
<dbReference type="GO" id="GO:0006355">
    <property type="term" value="P:regulation of DNA-templated transcription"/>
    <property type="evidence" value="ECO:0007669"/>
    <property type="project" value="InterPro"/>
</dbReference>
<keyword evidence="1" id="KW-0547">Nucleotide-binding</keyword>
<feature type="domain" description="Sigma-54 factor interaction" evidence="7">
    <location>
        <begin position="133"/>
        <end position="360"/>
    </location>
</feature>
<dbReference type="InterPro" id="IPR003593">
    <property type="entry name" value="AAA+_ATPase"/>
</dbReference>
<keyword evidence="3" id="KW-0805">Transcription regulation</keyword>
<keyword evidence="5" id="KW-0804">Transcription</keyword>
<dbReference type="InterPro" id="IPR025662">
    <property type="entry name" value="Sigma_54_int_dom_ATP-bd_1"/>
</dbReference>
<reference evidence="9 10" key="1">
    <citation type="submission" date="2019-08" db="EMBL/GenBank/DDBJ databases">
        <title>Pelomicrobium methylotrophicum gen. nov., sp. nov. a moderately thermophilic, facultatively anaerobic, lithoautotrophic and methylotrophic bacterium isolated from a terrestrial mud volcano.</title>
        <authorList>
            <person name="Slobodkina G.B."/>
            <person name="Merkel A.Y."/>
            <person name="Slobodkin A.I."/>
        </authorList>
    </citation>
    <scope>NUCLEOTIDE SEQUENCE [LARGE SCALE GENOMIC DNA]</scope>
    <source>
        <strain evidence="9 10">SM250</strain>
    </source>
</reference>
<dbReference type="Pfam" id="PF00158">
    <property type="entry name" value="Sigma54_activat"/>
    <property type="match status" value="1"/>
</dbReference>
<evidence type="ECO:0000256" key="1">
    <source>
        <dbReference type="ARBA" id="ARBA00022741"/>
    </source>
</evidence>
<keyword evidence="4" id="KW-0238">DNA-binding</keyword>
<feature type="domain" description="Response regulatory" evidence="8">
    <location>
        <begin position="8"/>
        <end position="123"/>
    </location>
</feature>
<dbReference type="CDD" id="cd00009">
    <property type="entry name" value="AAA"/>
    <property type="match status" value="1"/>
</dbReference>
<dbReference type="OrthoDB" id="5287858at2"/>
<dbReference type="Pfam" id="PF00072">
    <property type="entry name" value="Response_reg"/>
    <property type="match status" value="1"/>
</dbReference>
<dbReference type="GO" id="GO:0043565">
    <property type="term" value="F:sequence-specific DNA binding"/>
    <property type="evidence" value="ECO:0007669"/>
    <property type="project" value="InterPro"/>
</dbReference>
<dbReference type="InParanoid" id="A0A5C7EG47"/>
<keyword evidence="2" id="KW-0067">ATP-binding</keyword>
<dbReference type="PROSITE" id="PS00676">
    <property type="entry name" value="SIGMA54_INTERACT_2"/>
    <property type="match status" value="1"/>
</dbReference>
<dbReference type="PROSITE" id="PS50045">
    <property type="entry name" value="SIGMA54_INTERACT_4"/>
    <property type="match status" value="1"/>
</dbReference>
<name>A0A5C7EG47_9PROT</name>
<dbReference type="RefSeq" id="WP_147801205.1">
    <property type="nucleotide sequence ID" value="NZ_VPFL01000040.1"/>
</dbReference>
<dbReference type="InterPro" id="IPR011006">
    <property type="entry name" value="CheY-like_superfamily"/>
</dbReference>
<evidence type="ECO:0000313" key="10">
    <source>
        <dbReference type="Proteomes" id="UP000321201"/>
    </source>
</evidence>
<dbReference type="InterPro" id="IPR058031">
    <property type="entry name" value="AAA_lid_NorR"/>
</dbReference>
<proteinExistence type="predicted"/>
<dbReference type="GO" id="GO:0005524">
    <property type="term" value="F:ATP binding"/>
    <property type="evidence" value="ECO:0007669"/>
    <property type="project" value="UniProtKB-KW"/>
</dbReference>
<dbReference type="PROSITE" id="PS00675">
    <property type="entry name" value="SIGMA54_INTERACT_1"/>
    <property type="match status" value="1"/>
</dbReference>
<dbReference type="InterPro" id="IPR025943">
    <property type="entry name" value="Sigma_54_int_dom_ATP-bd_2"/>
</dbReference>
<dbReference type="Gene3D" id="3.40.50.2300">
    <property type="match status" value="1"/>
</dbReference>
<dbReference type="InterPro" id="IPR001789">
    <property type="entry name" value="Sig_transdc_resp-reg_receiver"/>
</dbReference>